<gene>
    <name evidence="2" type="ORF">BN1221_03634</name>
</gene>
<feature type="transmembrane region" description="Helical" evidence="1">
    <location>
        <begin position="15"/>
        <end position="36"/>
    </location>
</feature>
<dbReference type="EMBL" id="CGIG01000001">
    <property type="protein sequence ID" value="CPR19208.1"/>
    <property type="molecule type" value="Genomic_DNA"/>
</dbReference>
<keyword evidence="3" id="KW-1185">Reference proteome</keyword>
<evidence type="ECO:0000256" key="1">
    <source>
        <dbReference type="SAM" id="Phobius"/>
    </source>
</evidence>
<protein>
    <submittedName>
        <fullName evidence="2">Uncharacterized protein</fullName>
    </submittedName>
</protein>
<sequence>MVSVKAAKEAFNSDFIQSFLVLPVVISFLFCGDIHIRTKHKDF</sequence>
<reference evidence="3" key="1">
    <citation type="submission" date="2015-01" db="EMBL/GenBank/DDBJ databases">
        <authorList>
            <person name="Paterson Steve"/>
        </authorList>
    </citation>
    <scope>NUCLEOTIDE SEQUENCE [LARGE SCALE GENOMIC DNA]</scope>
    <source>
        <strain evidence="3">OBR1</strain>
    </source>
</reference>
<evidence type="ECO:0000313" key="3">
    <source>
        <dbReference type="Proteomes" id="UP000044377"/>
    </source>
</evidence>
<evidence type="ECO:0000313" key="2">
    <source>
        <dbReference type="EMBL" id="CPR19208.1"/>
    </source>
</evidence>
<organism evidence="2 3">
    <name type="scientific">Brenneria goodwinii</name>
    <dbReference type="NCBI Taxonomy" id="1109412"/>
    <lineage>
        <taxon>Bacteria</taxon>
        <taxon>Pseudomonadati</taxon>
        <taxon>Pseudomonadota</taxon>
        <taxon>Gammaproteobacteria</taxon>
        <taxon>Enterobacterales</taxon>
        <taxon>Pectobacteriaceae</taxon>
        <taxon>Brenneria</taxon>
    </lineage>
</organism>
<dbReference type="AlphaFoldDB" id="A0A0G4JZ67"/>
<proteinExistence type="predicted"/>
<dbReference type="Proteomes" id="UP000044377">
    <property type="component" value="Unassembled WGS sequence"/>
</dbReference>
<name>A0A0G4JZ67_9GAMM</name>
<keyword evidence="1" id="KW-0472">Membrane</keyword>
<keyword evidence="1" id="KW-0812">Transmembrane</keyword>
<accession>A0A0G4JZ67</accession>
<dbReference type="STRING" id="1109412.BN1221_03634"/>
<keyword evidence="1" id="KW-1133">Transmembrane helix</keyword>